<dbReference type="EMBL" id="BMMM01000004">
    <property type="protein sequence ID" value="GGN61992.1"/>
    <property type="molecule type" value="Genomic_DNA"/>
</dbReference>
<keyword evidence="2" id="KW-1185">Reference proteome</keyword>
<sequence>MKQTGQPRGTVQNSNAGDPTFRISFLFHKDLALLSQTLPRCLEALTRHTQETYEVVLHCDGTPPETIARLTSHLDQWGVDELRVRRRDRFVPSGDASNNGHRRFFDLRSPYLIVIEDDVVMYRTDPSFDPLGACRRLFERHPHVPVLSKVSDYDQWSWKLEDKGDEIEPGVRSVNRLSTHFIAYDVQRFTPVANRFGAFDLDVFIDRHDLSYNWEDLVSHVGTTGGRHIAFPESWPIEIFHCDRKVEPGSMYHTQDPEMKAHVLAELEQRFRPVMDKNEGAVA</sequence>
<accession>A0A917Y1Y7</accession>
<protein>
    <recommendedName>
        <fullName evidence="3">Glycosyltransferase</fullName>
    </recommendedName>
</protein>
<dbReference type="CDD" id="cd00761">
    <property type="entry name" value="Glyco_tranf_GTA_type"/>
    <property type="match status" value="1"/>
</dbReference>
<proteinExistence type="predicted"/>
<comment type="caution">
    <text evidence="1">The sequence shown here is derived from an EMBL/GenBank/DDBJ whole genome shotgun (WGS) entry which is preliminary data.</text>
</comment>
<evidence type="ECO:0008006" key="3">
    <source>
        <dbReference type="Google" id="ProtNLM"/>
    </source>
</evidence>
<evidence type="ECO:0000313" key="1">
    <source>
        <dbReference type="EMBL" id="GGN61992.1"/>
    </source>
</evidence>
<evidence type="ECO:0000313" key="2">
    <source>
        <dbReference type="Proteomes" id="UP000600365"/>
    </source>
</evidence>
<dbReference type="SUPFAM" id="SSF53448">
    <property type="entry name" value="Nucleotide-diphospho-sugar transferases"/>
    <property type="match status" value="1"/>
</dbReference>
<dbReference type="RefSeq" id="WP_229702908.1">
    <property type="nucleotide sequence ID" value="NZ_BMMM01000004.1"/>
</dbReference>
<dbReference type="InterPro" id="IPR029044">
    <property type="entry name" value="Nucleotide-diphossugar_trans"/>
</dbReference>
<dbReference type="AlphaFoldDB" id="A0A917Y1Y7"/>
<organism evidence="1 2">
    <name type="scientific">Streptomyces albiflavescens</name>
    <dbReference type="NCBI Taxonomy" id="1623582"/>
    <lineage>
        <taxon>Bacteria</taxon>
        <taxon>Bacillati</taxon>
        <taxon>Actinomycetota</taxon>
        <taxon>Actinomycetes</taxon>
        <taxon>Kitasatosporales</taxon>
        <taxon>Streptomycetaceae</taxon>
        <taxon>Streptomyces</taxon>
    </lineage>
</organism>
<dbReference type="Proteomes" id="UP000600365">
    <property type="component" value="Unassembled WGS sequence"/>
</dbReference>
<name>A0A917Y1Y7_9ACTN</name>
<gene>
    <name evidence="1" type="ORF">GCM10011579_028730</name>
</gene>
<reference evidence="1 2" key="1">
    <citation type="journal article" date="2014" name="Int. J. Syst. Evol. Microbiol.">
        <title>Complete genome sequence of Corynebacterium casei LMG S-19264T (=DSM 44701T), isolated from a smear-ripened cheese.</title>
        <authorList>
            <consortium name="US DOE Joint Genome Institute (JGI-PGF)"/>
            <person name="Walter F."/>
            <person name="Albersmeier A."/>
            <person name="Kalinowski J."/>
            <person name="Ruckert C."/>
        </authorList>
    </citation>
    <scope>NUCLEOTIDE SEQUENCE [LARGE SCALE GENOMIC DNA]</scope>
    <source>
        <strain evidence="1 2">CGMCC 4.7111</strain>
    </source>
</reference>